<dbReference type="SUPFAM" id="SSF51182">
    <property type="entry name" value="RmlC-like cupins"/>
    <property type="match status" value="1"/>
</dbReference>
<feature type="domain" description="Homogentisate 1,2-dioxygenase C-terminal" evidence="14">
    <location>
        <begin position="312"/>
        <end position="464"/>
    </location>
</feature>
<dbReference type="OrthoDB" id="1689029at2759"/>
<name>A0A1Y2H536_9FUNG</name>
<keyword evidence="6" id="KW-0828">Tyrosine catabolism</keyword>
<dbReference type="GO" id="GO:0006572">
    <property type="term" value="P:L-tyrosine catabolic process"/>
    <property type="evidence" value="ECO:0007669"/>
    <property type="project" value="UniProtKB-KW"/>
</dbReference>
<evidence type="ECO:0000256" key="9">
    <source>
        <dbReference type="ARBA" id="ARBA00023004"/>
    </source>
</evidence>
<comment type="caution">
    <text evidence="16">The sequence shown here is derived from an EMBL/GenBank/DDBJ whole genome shotgun (WGS) entry which is preliminary data.</text>
</comment>
<evidence type="ECO:0000256" key="11">
    <source>
        <dbReference type="PIRSR" id="PIRSR605708-1"/>
    </source>
</evidence>
<keyword evidence="5 12" id="KW-0479">Metal-binding</keyword>
<evidence type="ECO:0000256" key="7">
    <source>
        <dbReference type="ARBA" id="ARBA00022964"/>
    </source>
</evidence>
<evidence type="ECO:0000256" key="10">
    <source>
        <dbReference type="ARBA" id="ARBA00023232"/>
    </source>
</evidence>
<dbReference type="Pfam" id="PF20510">
    <property type="entry name" value="HgmA_N"/>
    <property type="match status" value="1"/>
</dbReference>
<comment type="cofactor">
    <cofactor evidence="1 12">
        <name>Fe cation</name>
        <dbReference type="ChEBI" id="CHEBI:24875"/>
    </cofactor>
</comment>
<dbReference type="GO" id="GO:0005737">
    <property type="term" value="C:cytoplasm"/>
    <property type="evidence" value="ECO:0007669"/>
    <property type="project" value="TreeGrafter"/>
</dbReference>
<evidence type="ECO:0000256" key="1">
    <source>
        <dbReference type="ARBA" id="ARBA00001962"/>
    </source>
</evidence>
<evidence type="ECO:0000256" key="6">
    <source>
        <dbReference type="ARBA" id="ARBA00022878"/>
    </source>
</evidence>
<evidence type="ECO:0000256" key="4">
    <source>
        <dbReference type="ARBA" id="ARBA00013127"/>
    </source>
</evidence>
<dbReference type="AlphaFoldDB" id="A0A1Y2H536"/>
<dbReference type="GO" id="GO:0006559">
    <property type="term" value="P:L-phenylalanine catabolic process"/>
    <property type="evidence" value="ECO:0007669"/>
    <property type="project" value="UniProtKB-UniPathway"/>
</dbReference>
<evidence type="ECO:0000256" key="12">
    <source>
        <dbReference type="PIRSR" id="PIRSR605708-2"/>
    </source>
</evidence>
<organism evidence="16 17">
    <name type="scientific">Catenaria anguillulae PL171</name>
    <dbReference type="NCBI Taxonomy" id="765915"/>
    <lineage>
        <taxon>Eukaryota</taxon>
        <taxon>Fungi</taxon>
        <taxon>Fungi incertae sedis</taxon>
        <taxon>Blastocladiomycota</taxon>
        <taxon>Blastocladiomycetes</taxon>
        <taxon>Blastocladiales</taxon>
        <taxon>Catenariaceae</taxon>
        <taxon>Catenaria</taxon>
    </lineage>
</organism>
<evidence type="ECO:0000259" key="14">
    <source>
        <dbReference type="Pfam" id="PF04209"/>
    </source>
</evidence>
<feature type="region of interest" description="Disordered" evidence="13">
    <location>
        <begin position="1"/>
        <end position="27"/>
    </location>
</feature>
<sequence>MTTTSTPTTFAPAFAAHSKDNPTRTAPPKCTYTYQSGFGNEFATEAPGWEGALPVKQNTPQVCPYGLYAEQLSGSAFTAPRGHNLRSWLYRVRPSVCHTPFQRASYDSAHMVRQFADTECEPTPNQLRWSPLDLPEAGKVPFHAGWHTICGAGGPETKSGLAVHMFTASADMVNTAMVNADGEILIVPQHGALDIKTEFGKLYVAPNEIVVIPRGVRFAVSLPDGPTRGYILEVYTGRFELPDLGPIGANGLANPRDFVYPTAWFETSEQPIEFTLVNKYANLLWTAKMDHSPFNVVAWHGNYAPYKYDLAAFNAMNTVTFDHPDPSIFTVLTCKSNTPGVAIADFVIFPPRWATGEGTFRPPYFHRNTMSEFMGLIKGAYEAKAEGFVPGGGSLHSIMTPHGPDAPTFQKASTAPLTPVRVADGTMAFMFESSLLMTVSKWALVESNKVQQDYWTHWQGLKSHLNKDNKEGKKELLKF</sequence>
<dbReference type="InterPro" id="IPR046451">
    <property type="entry name" value="HgmA_C"/>
</dbReference>
<evidence type="ECO:0000256" key="8">
    <source>
        <dbReference type="ARBA" id="ARBA00023002"/>
    </source>
</evidence>
<dbReference type="Gene3D" id="2.60.120.10">
    <property type="entry name" value="Jelly Rolls"/>
    <property type="match status" value="1"/>
</dbReference>
<keyword evidence="8" id="KW-0560">Oxidoreductase</keyword>
<evidence type="ECO:0000256" key="5">
    <source>
        <dbReference type="ARBA" id="ARBA00022723"/>
    </source>
</evidence>
<accession>A0A1Y2H536</accession>
<feature type="binding site" evidence="12">
    <location>
        <position position="381"/>
    </location>
    <ligand>
        <name>homogentisate</name>
        <dbReference type="ChEBI" id="CHEBI:16169"/>
    </ligand>
</feature>
<dbReference type="Pfam" id="PF04209">
    <property type="entry name" value="HgmA_C"/>
    <property type="match status" value="1"/>
</dbReference>
<feature type="active site" description="Proton acceptor" evidence="11">
    <location>
        <position position="323"/>
    </location>
</feature>
<keyword evidence="10" id="KW-0585">Phenylalanine catabolism</keyword>
<keyword evidence="17" id="KW-1185">Reference proteome</keyword>
<dbReference type="InterPro" id="IPR014710">
    <property type="entry name" value="RmlC-like_jellyroll"/>
</dbReference>
<dbReference type="InterPro" id="IPR005708">
    <property type="entry name" value="Homogentis_dOase"/>
</dbReference>
<comment type="similarity">
    <text evidence="3">Belongs to the homogentisate dioxygenase family.</text>
</comment>
<feature type="domain" description="Homogentisate 1,2-dioxygenase N-terminal" evidence="15">
    <location>
        <begin position="33"/>
        <end position="310"/>
    </location>
</feature>
<feature type="binding site" evidence="12">
    <location>
        <position position="402"/>
    </location>
    <ligand>
        <name>Fe cation</name>
        <dbReference type="ChEBI" id="CHEBI:24875"/>
    </ligand>
</feature>
<dbReference type="InterPro" id="IPR046452">
    <property type="entry name" value="HgmA_N"/>
</dbReference>
<dbReference type="CDD" id="cd07000">
    <property type="entry name" value="cupin_HGO_N"/>
    <property type="match status" value="1"/>
</dbReference>
<dbReference type="UniPathway" id="UPA00139">
    <property type="reaction ID" value="UER00339"/>
</dbReference>
<dbReference type="GO" id="GO:0004411">
    <property type="term" value="F:homogentisate 1,2-dioxygenase activity"/>
    <property type="evidence" value="ECO:0007669"/>
    <property type="project" value="UniProtKB-EC"/>
</dbReference>
<comment type="pathway">
    <text evidence="2">Amino-acid degradation; L-phenylalanine degradation; acetoacetate and fumarate from L-phenylalanine: step 4/6.</text>
</comment>
<protein>
    <recommendedName>
        <fullName evidence="4">homogentisate 1,2-dioxygenase</fullName>
        <ecNumber evidence="4">1.13.11.5</ecNumber>
    </recommendedName>
</protein>
<dbReference type="Proteomes" id="UP000193411">
    <property type="component" value="Unassembled WGS sequence"/>
</dbReference>
<keyword evidence="9 12" id="KW-0408">Iron</keyword>
<feature type="binding site" evidence="12">
    <location>
        <position position="366"/>
    </location>
    <ligand>
        <name>Fe cation</name>
        <dbReference type="ChEBI" id="CHEBI:24875"/>
    </ligand>
</feature>
<keyword evidence="7 16" id="KW-0223">Dioxygenase</keyword>
<dbReference type="NCBIfam" id="TIGR01015">
    <property type="entry name" value="hmgA"/>
    <property type="match status" value="1"/>
</dbReference>
<feature type="binding site" evidence="12">
    <location>
        <position position="402"/>
    </location>
    <ligand>
        <name>homogentisate</name>
        <dbReference type="ChEBI" id="CHEBI:16169"/>
    </ligand>
</feature>
<dbReference type="PANTHER" id="PTHR11056:SF0">
    <property type="entry name" value="HOMOGENTISATE 1,2-DIOXYGENASE"/>
    <property type="match status" value="1"/>
</dbReference>
<dbReference type="EMBL" id="MCFL01000137">
    <property type="protein sequence ID" value="ORZ29678.1"/>
    <property type="molecule type" value="Genomic_DNA"/>
</dbReference>
<gene>
    <name evidence="16" type="ORF">BCR44DRAFT_150716</name>
</gene>
<dbReference type="FunFam" id="2.60.120.10:FF:000034">
    <property type="entry name" value="Homogentisate 1,2-dioxygenase"/>
    <property type="match status" value="1"/>
</dbReference>
<feature type="compositionally biased region" description="Low complexity" evidence="13">
    <location>
        <begin position="1"/>
        <end position="16"/>
    </location>
</feature>
<dbReference type="EC" id="1.13.11.5" evidence="4"/>
<evidence type="ECO:0000259" key="15">
    <source>
        <dbReference type="Pfam" id="PF20510"/>
    </source>
</evidence>
<evidence type="ECO:0000313" key="17">
    <source>
        <dbReference type="Proteomes" id="UP000193411"/>
    </source>
</evidence>
<evidence type="ECO:0000256" key="3">
    <source>
        <dbReference type="ARBA" id="ARBA00007757"/>
    </source>
</evidence>
<dbReference type="PANTHER" id="PTHR11056">
    <property type="entry name" value="HOMOGENTISATE 1,2-DIOXYGENASE"/>
    <property type="match status" value="1"/>
</dbReference>
<dbReference type="GO" id="GO:0046872">
    <property type="term" value="F:metal ion binding"/>
    <property type="evidence" value="ECO:0007669"/>
    <property type="project" value="UniProtKB-KW"/>
</dbReference>
<dbReference type="STRING" id="765915.A0A1Y2H536"/>
<evidence type="ECO:0000256" key="2">
    <source>
        <dbReference type="ARBA" id="ARBA00004704"/>
    </source>
</evidence>
<reference evidence="16 17" key="1">
    <citation type="submission" date="2016-07" db="EMBL/GenBank/DDBJ databases">
        <title>Pervasive Adenine N6-methylation of Active Genes in Fungi.</title>
        <authorList>
            <consortium name="DOE Joint Genome Institute"/>
            <person name="Mondo S.J."/>
            <person name="Dannebaum R.O."/>
            <person name="Kuo R.C."/>
            <person name="Labutti K."/>
            <person name="Haridas S."/>
            <person name="Kuo A."/>
            <person name="Salamov A."/>
            <person name="Ahrendt S.R."/>
            <person name="Lipzen A."/>
            <person name="Sullivan W."/>
            <person name="Andreopoulos W.B."/>
            <person name="Clum A."/>
            <person name="Lindquist E."/>
            <person name="Daum C."/>
            <person name="Ramamoorthy G.K."/>
            <person name="Gryganskyi A."/>
            <person name="Culley D."/>
            <person name="Magnuson J.K."/>
            <person name="James T.Y."/>
            <person name="O'Malley M.A."/>
            <person name="Stajich J.E."/>
            <person name="Spatafora J.W."/>
            <person name="Visel A."/>
            <person name="Grigoriev I.V."/>
        </authorList>
    </citation>
    <scope>NUCLEOTIDE SEQUENCE [LARGE SCALE GENOMIC DNA]</scope>
    <source>
        <strain evidence="16 17">PL171</strain>
    </source>
</reference>
<feature type="binding site" evidence="12">
    <location>
        <position position="372"/>
    </location>
    <ligand>
        <name>Fe cation</name>
        <dbReference type="ChEBI" id="CHEBI:24875"/>
    </ligand>
</feature>
<evidence type="ECO:0000313" key="16">
    <source>
        <dbReference type="EMBL" id="ORZ29678.1"/>
    </source>
</evidence>
<dbReference type="InterPro" id="IPR011051">
    <property type="entry name" value="RmlC_Cupin_sf"/>
</dbReference>
<evidence type="ECO:0000256" key="13">
    <source>
        <dbReference type="SAM" id="MobiDB-lite"/>
    </source>
</evidence>
<proteinExistence type="inferred from homology"/>